<accession>A0A4U1B297</accession>
<evidence type="ECO:0000313" key="5">
    <source>
        <dbReference type="Proteomes" id="UP000307999"/>
    </source>
</evidence>
<dbReference type="OrthoDB" id="9758603at2"/>
<dbReference type="Pfam" id="PF02836">
    <property type="entry name" value="Glyco_hydro_2_C"/>
    <property type="match status" value="1"/>
</dbReference>
<evidence type="ECO:0000313" key="4">
    <source>
        <dbReference type="EMBL" id="TKB43464.1"/>
    </source>
</evidence>
<keyword evidence="5" id="KW-1185">Reference proteome</keyword>
<sequence length="448" mass="50257">MTTISFVSVWGFLSLLLFSLNVNAAAAQNPSKVEIKKTDNAYQLYVNSKPFYVKGVGLGWSQGRNLQALKQAGGNSVRTWNSDSADEVLAKAKQLGVMVALGFDMQKQLHGFDYDDEQAVKAQFARFKSVVEKYKNHPNLLVWVIANEPNLLFAEDGSLAAVNPKVYQAIHEMIEYVHQSDPNHPVTYTFAGAIKEHIDTALHYTPTVDILSVQVYGDLQILPEAITAIDRDLPVMVTEYGPKGFWEMPKTSWGREIEEPSGVKAKSMMERIQHTLVNDTTGKIIGNFAFFWGQKQERTPTWFGMFNKDGSANARVDEMTRFWTGKYPINRAPLTMSMTMNERLAQASVIVSAEQQAIAKVVVFDPDGDDLQHHWRILKEVDVRSNGGAFELEPEQVNVDVLQTNTTADGVSLTFRAPEKEGEYRLFIYSYDGKGKVGNANFPFKVEH</sequence>
<proteinExistence type="inferred from homology"/>
<evidence type="ECO:0000256" key="1">
    <source>
        <dbReference type="ARBA" id="ARBA00007401"/>
    </source>
</evidence>
<dbReference type="GO" id="GO:0004566">
    <property type="term" value="F:beta-glucuronidase activity"/>
    <property type="evidence" value="ECO:0007669"/>
    <property type="project" value="TreeGrafter"/>
</dbReference>
<dbReference type="GO" id="GO:0030246">
    <property type="term" value="F:carbohydrate binding"/>
    <property type="evidence" value="ECO:0007669"/>
    <property type="project" value="TreeGrafter"/>
</dbReference>
<evidence type="ECO:0000259" key="3">
    <source>
        <dbReference type="Pfam" id="PF02836"/>
    </source>
</evidence>
<comment type="similarity">
    <text evidence="1">Belongs to the glycosyl hydrolase 2 family.</text>
</comment>
<reference evidence="4 5" key="1">
    <citation type="submission" date="2019-04" db="EMBL/GenBank/DDBJ databases">
        <title>Thalassotalea guangxiensis sp. nov., isolated from sediment of the coastal wetland.</title>
        <authorList>
            <person name="Zheng S."/>
            <person name="Zhang D."/>
        </authorList>
    </citation>
    <scope>NUCLEOTIDE SEQUENCE [LARGE SCALE GENOMIC DNA]</scope>
    <source>
        <strain evidence="4 5">ZS-4</strain>
    </source>
</reference>
<dbReference type="RefSeq" id="WP_136737092.1">
    <property type="nucleotide sequence ID" value="NZ_SWDB01000038.1"/>
</dbReference>
<protein>
    <submittedName>
        <fullName evidence="4">DUF4038 domain-containing protein</fullName>
    </submittedName>
</protein>
<dbReference type="GO" id="GO:0019391">
    <property type="term" value="P:glucuronoside catabolic process"/>
    <property type="evidence" value="ECO:0007669"/>
    <property type="project" value="TreeGrafter"/>
</dbReference>
<evidence type="ECO:0000256" key="2">
    <source>
        <dbReference type="SAM" id="SignalP"/>
    </source>
</evidence>
<dbReference type="AlphaFoldDB" id="A0A4U1B297"/>
<dbReference type="PANTHER" id="PTHR10066:SF67">
    <property type="entry name" value="BETA-GLUCURONIDASE"/>
    <property type="match status" value="1"/>
</dbReference>
<dbReference type="GO" id="GO:0005975">
    <property type="term" value="P:carbohydrate metabolic process"/>
    <property type="evidence" value="ECO:0007669"/>
    <property type="project" value="InterPro"/>
</dbReference>
<feature type="domain" description="Glycoside hydrolase family 2 catalytic" evidence="3">
    <location>
        <begin position="43"/>
        <end position="309"/>
    </location>
</feature>
<dbReference type="InterPro" id="IPR017853">
    <property type="entry name" value="GH"/>
</dbReference>
<dbReference type="EMBL" id="SWDB01000038">
    <property type="protein sequence ID" value="TKB43464.1"/>
    <property type="molecule type" value="Genomic_DNA"/>
</dbReference>
<feature type="chain" id="PRO_5020694152" evidence="2">
    <location>
        <begin position="25"/>
        <end position="448"/>
    </location>
</feature>
<gene>
    <name evidence="4" type="ORF">E8M12_15065</name>
</gene>
<feature type="signal peptide" evidence="2">
    <location>
        <begin position="1"/>
        <end position="24"/>
    </location>
</feature>
<organism evidence="4 5">
    <name type="scientific">Thalassotalea mangrovi</name>
    <dbReference type="NCBI Taxonomy" id="2572245"/>
    <lineage>
        <taxon>Bacteria</taxon>
        <taxon>Pseudomonadati</taxon>
        <taxon>Pseudomonadota</taxon>
        <taxon>Gammaproteobacteria</taxon>
        <taxon>Alteromonadales</taxon>
        <taxon>Colwelliaceae</taxon>
        <taxon>Thalassotalea</taxon>
    </lineage>
</organism>
<name>A0A4U1B297_9GAMM</name>
<keyword evidence="2" id="KW-0732">Signal</keyword>
<dbReference type="PANTHER" id="PTHR10066">
    <property type="entry name" value="BETA-GLUCURONIDASE"/>
    <property type="match status" value="1"/>
</dbReference>
<dbReference type="Proteomes" id="UP000307999">
    <property type="component" value="Unassembled WGS sequence"/>
</dbReference>
<dbReference type="Gene3D" id="3.20.20.80">
    <property type="entry name" value="Glycosidases"/>
    <property type="match status" value="1"/>
</dbReference>
<dbReference type="InterPro" id="IPR006103">
    <property type="entry name" value="Glyco_hydro_2_cat"/>
</dbReference>
<comment type="caution">
    <text evidence="4">The sequence shown here is derived from an EMBL/GenBank/DDBJ whole genome shotgun (WGS) entry which is preliminary data.</text>
</comment>
<dbReference type="SUPFAM" id="SSF51445">
    <property type="entry name" value="(Trans)glycosidases"/>
    <property type="match status" value="1"/>
</dbReference>